<protein>
    <submittedName>
        <fullName evidence="1">Uncharacterized protein</fullName>
    </submittedName>
</protein>
<reference evidence="1 2" key="1">
    <citation type="submission" date="2016-03" db="EMBL/GenBank/DDBJ databases">
        <authorList>
            <person name="Ploux O."/>
        </authorList>
    </citation>
    <scope>NUCLEOTIDE SEQUENCE [LARGE SCALE GENOMIC DNA]</scope>
    <source>
        <strain evidence="1 2">BER2</strain>
    </source>
</reference>
<dbReference type="RefSeq" id="WP_063244630.1">
    <property type="nucleotide sequence ID" value="NZ_LUKF01000017.1"/>
</dbReference>
<proteinExistence type="predicted"/>
<organism evidence="1 2">
    <name type="scientific">Bdellovibrio bacteriovorus</name>
    <dbReference type="NCBI Taxonomy" id="959"/>
    <lineage>
        <taxon>Bacteria</taxon>
        <taxon>Pseudomonadati</taxon>
        <taxon>Bdellovibrionota</taxon>
        <taxon>Bdellovibrionia</taxon>
        <taxon>Bdellovibrionales</taxon>
        <taxon>Pseudobdellovibrionaceae</taxon>
        <taxon>Bdellovibrio</taxon>
    </lineage>
</organism>
<dbReference type="AlphaFoldDB" id="A0A150WEB3"/>
<accession>A0A150WEB3</accession>
<name>A0A150WEB3_BDEBC</name>
<dbReference type="Proteomes" id="UP000075391">
    <property type="component" value="Unassembled WGS sequence"/>
</dbReference>
<comment type="caution">
    <text evidence="1">The sequence shown here is derived from an EMBL/GenBank/DDBJ whole genome shotgun (WGS) entry which is preliminary data.</text>
</comment>
<gene>
    <name evidence="1" type="ORF">AZI85_10035</name>
</gene>
<dbReference type="EMBL" id="LUKF01000017">
    <property type="protein sequence ID" value="KYG61269.1"/>
    <property type="molecule type" value="Genomic_DNA"/>
</dbReference>
<sequence length="156" mass="17452">MRILLFLILSFGVSSSWAVTSGRYLGMQMIINIASNSVDGTVDGTPQELYLAMDRPEQDSMLGRGKSLEAPKKVLNFICAKKAENNYHCAIYIHKSNVARIGPGKARFEVRGAEAKALFEQFHSENGLFAFKDEAQTFAIHATPERFVMWFDEQGI</sequence>
<evidence type="ECO:0000313" key="2">
    <source>
        <dbReference type="Proteomes" id="UP000075391"/>
    </source>
</evidence>
<evidence type="ECO:0000313" key="1">
    <source>
        <dbReference type="EMBL" id="KYG61269.1"/>
    </source>
</evidence>
<dbReference type="OrthoDB" id="5292959at2"/>